<evidence type="ECO:0000256" key="1">
    <source>
        <dbReference type="ARBA" id="ARBA00004604"/>
    </source>
</evidence>
<dbReference type="PANTHER" id="PTHR23183">
    <property type="entry name" value="NOP14"/>
    <property type="match status" value="1"/>
</dbReference>
<evidence type="ECO:0000256" key="4">
    <source>
        <dbReference type="ARBA" id="ARBA00022552"/>
    </source>
</evidence>
<feature type="compositionally biased region" description="Acidic residues" evidence="7">
    <location>
        <begin position="431"/>
        <end position="442"/>
    </location>
</feature>
<feature type="compositionally biased region" description="Basic and acidic residues" evidence="7">
    <location>
        <begin position="188"/>
        <end position="199"/>
    </location>
</feature>
<keyword evidence="4" id="KW-0698">rRNA processing</keyword>
<organism evidence="8 9">
    <name type="scientific">Calycina marina</name>
    <dbReference type="NCBI Taxonomy" id="1763456"/>
    <lineage>
        <taxon>Eukaryota</taxon>
        <taxon>Fungi</taxon>
        <taxon>Dikarya</taxon>
        <taxon>Ascomycota</taxon>
        <taxon>Pezizomycotina</taxon>
        <taxon>Leotiomycetes</taxon>
        <taxon>Helotiales</taxon>
        <taxon>Pezizellaceae</taxon>
        <taxon>Calycina</taxon>
    </lineage>
</organism>
<gene>
    <name evidence="8" type="ORF">BJ878DRAFT_506162</name>
</gene>
<dbReference type="InterPro" id="IPR007276">
    <property type="entry name" value="Nop14"/>
</dbReference>
<keyword evidence="9" id="KW-1185">Reference proteome</keyword>
<dbReference type="Pfam" id="PF04147">
    <property type="entry name" value="Nop14"/>
    <property type="match status" value="1"/>
</dbReference>
<dbReference type="PANTHER" id="PTHR23183:SF0">
    <property type="entry name" value="NUCLEOLAR PROTEIN 14"/>
    <property type="match status" value="1"/>
</dbReference>
<dbReference type="GO" id="GO:0032040">
    <property type="term" value="C:small-subunit processome"/>
    <property type="evidence" value="ECO:0007669"/>
    <property type="project" value="InterPro"/>
</dbReference>
<feature type="compositionally biased region" description="Basic and acidic residues" evidence="7">
    <location>
        <begin position="212"/>
        <end position="222"/>
    </location>
</feature>
<dbReference type="Proteomes" id="UP000887226">
    <property type="component" value="Unassembled WGS sequence"/>
</dbReference>
<feature type="region of interest" description="Disordered" evidence="7">
    <location>
        <begin position="1"/>
        <end position="42"/>
    </location>
</feature>
<evidence type="ECO:0000256" key="2">
    <source>
        <dbReference type="ARBA" id="ARBA00007466"/>
    </source>
</evidence>
<feature type="compositionally biased region" description="Basic and acidic residues" evidence="7">
    <location>
        <begin position="898"/>
        <end position="911"/>
    </location>
</feature>
<feature type="compositionally biased region" description="Acidic residues" evidence="7">
    <location>
        <begin position="353"/>
        <end position="366"/>
    </location>
</feature>
<comment type="function">
    <text evidence="6">Involved in nucleolar processing of pre-18S ribosomal RNA. Has a role in the nuclear export of 40S pre-ribosomal subunit to the cytoplasm.</text>
</comment>
<name>A0A9P7Z320_9HELO</name>
<feature type="region of interest" description="Disordered" evidence="7">
    <location>
        <begin position="898"/>
        <end position="917"/>
    </location>
</feature>
<evidence type="ECO:0000256" key="5">
    <source>
        <dbReference type="ARBA" id="ARBA00023242"/>
    </source>
</evidence>
<dbReference type="AlphaFoldDB" id="A0A9P7Z320"/>
<feature type="region of interest" description="Disordered" evidence="7">
    <location>
        <begin position="141"/>
        <end position="222"/>
    </location>
</feature>
<evidence type="ECO:0000256" key="7">
    <source>
        <dbReference type="SAM" id="MobiDB-lite"/>
    </source>
</evidence>
<dbReference type="GO" id="GO:0030692">
    <property type="term" value="C:Noc4p-Nop14p complex"/>
    <property type="evidence" value="ECO:0007669"/>
    <property type="project" value="TreeGrafter"/>
</dbReference>
<proteinExistence type="inferred from homology"/>
<feature type="region of interest" description="Disordered" evidence="7">
    <location>
        <begin position="308"/>
        <end position="399"/>
    </location>
</feature>
<dbReference type="OrthoDB" id="441771at2759"/>
<evidence type="ECO:0000256" key="6">
    <source>
        <dbReference type="ARBA" id="ARBA00024695"/>
    </source>
</evidence>
<comment type="caution">
    <text evidence="8">The sequence shown here is derived from an EMBL/GenBank/DDBJ whole genome shotgun (WGS) entry which is preliminary data.</text>
</comment>
<feature type="compositionally biased region" description="Basic and acidic residues" evidence="7">
    <location>
        <begin position="308"/>
        <end position="352"/>
    </location>
</feature>
<keyword evidence="3" id="KW-0690">Ribosome biogenesis</keyword>
<feature type="compositionally biased region" description="Acidic residues" evidence="7">
    <location>
        <begin position="200"/>
        <end position="211"/>
    </location>
</feature>
<comment type="subcellular location">
    <subcellularLocation>
        <location evidence="1">Nucleus</location>
        <location evidence="1">Nucleolus</location>
    </subcellularLocation>
</comment>
<feature type="compositionally biased region" description="Acidic residues" evidence="7">
    <location>
        <begin position="174"/>
        <end position="187"/>
    </location>
</feature>
<sequence>MPPSQLKRLKASLREQGIVGPQKSKKQKKQNAQNGVGKDKRVHRTEALNAIRDQFNPFEYKWSKGPKFEATTVQGSNATKGAVIGRSHVGKARAEDNDVSYFMAHKNKAGGIIDKRFGENDPTMDPEEKMLHRLTQVAERKNRRSLFDLDDDEPGQLTHMGQSLSLDGPTIRDDFDEADLQDDDEDTSDARTLKRVRTEEDGDLEVEEQEGMPERKKSKQEVMKEVIAKSKLHKYERQTAKEDDDDMRIELDKGLSGLHDLLRGIPSKTQLKVDDAGMDPERMALLLDEKAKTDKEYDLRLRQLALDARSKPTERTKTDEETAEDIARMFKDREAKRLKEQERQERKLRAMLDGDEDDAEEEDKGDDLDKIPDSNQENDIFADEEDNFGFGSGIQGPNVDIGVEDEDEFEIDDDLVAESVSGEEFSNDSGSEADEIKEEVEEDDDFVKDLLTEGESRRPAFLTGANAPLPEVVLPEKNGVDGNLAYTFECPQSKEDFLAVTNGTDILDLPMIIQRIRLQYDAKLKPENKPKLGKFAVALIDYISYLANRKIPAPMSVLENSIRHIHSLAKTGHALEIGTGFLCHLTDMSESRSRELNSGDLVLLTAIGSTFDTTDHFHDIVMPAMLTMDRYLSLKVPRDLSDFATGAYVTTLCLQYVQRSERYVPSVMNFIENSLSVLAPIPMSKLPGGFPCHEPRTAVRIQDSSATIRGLNFVDCRPQENMEAKELESLKLAVLNINLKLANAALNVWGKQPSTFEIFEPVLKILEHLESKKCRTALPKAIQTPITKFAEKLNVCLSLAQLSRRPLELHHHKPLAIKMAIPKFEESYNPNKHYDPDRERTENAKLQKELKREKKGAVRELRKDAKAIATENLRQKREKDAAYDKKYKRLIAEIQGEEGHEAKAYEREKEWRKKGKK</sequence>
<feature type="region of interest" description="Disordered" evidence="7">
    <location>
        <begin position="418"/>
        <end position="442"/>
    </location>
</feature>
<accession>A0A9P7Z320</accession>
<dbReference type="GO" id="GO:0030490">
    <property type="term" value="P:maturation of SSU-rRNA"/>
    <property type="evidence" value="ECO:0007669"/>
    <property type="project" value="TreeGrafter"/>
</dbReference>
<evidence type="ECO:0000313" key="9">
    <source>
        <dbReference type="Proteomes" id="UP000887226"/>
    </source>
</evidence>
<protein>
    <submittedName>
        <fullName evidence="8">Nucleolar protein 14</fullName>
    </submittedName>
</protein>
<reference evidence="8" key="1">
    <citation type="journal article" date="2021" name="IMA Fungus">
        <title>Genomic characterization of three marine fungi, including Emericellopsis atlantica sp. nov. with signatures of a generalist lifestyle and marine biomass degradation.</title>
        <authorList>
            <person name="Hagestad O.C."/>
            <person name="Hou L."/>
            <person name="Andersen J.H."/>
            <person name="Hansen E.H."/>
            <person name="Altermark B."/>
            <person name="Li C."/>
            <person name="Kuhnert E."/>
            <person name="Cox R.J."/>
            <person name="Crous P.W."/>
            <person name="Spatafora J.W."/>
            <person name="Lail K."/>
            <person name="Amirebrahimi M."/>
            <person name="Lipzen A."/>
            <person name="Pangilinan J."/>
            <person name="Andreopoulos W."/>
            <person name="Hayes R.D."/>
            <person name="Ng V."/>
            <person name="Grigoriev I.V."/>
            <person name="Jackson S.A."/>
            <person name="Sutton T.D.S."/>
            <person name="Dobson A.D.W."/>
            <person name="Rama T."/>
        </authorList>
    </citation>
    <scope>NUCLEOTIDE SEQUENCE</scope>
    <source>
        <strain evidence="8">TRa3180A</strain>
    </source>
</reference>
<evidence type="ECO:0000256" key="3">
    <source>
        <dbReference type="ARBA" id="ARBA00022517"/>
    </source>
</evidence>
<comment type="similarity">
    <text evidence="2">Belongs to the NOP14 family.</text>
</comment>
<dbReference type="EMBL" id="MU253904">
    <property type="protein sequence ID" value="KAG9244464.1"/>
    <property type="molecule type" value="Genomic_DNA"/>
</dbReference>
<evidence type="ECO:0000313" key="8">
    <source>
        <dbReference type="EMBL" id="KAG9244464.1"/>
    </source>
</evidence>
<keyword evidence="5" id="KW-0539">Nucleus</keyword>